<sequence length="78" mass="8579">MTCNKGRNLPHASQNAKRITGNSKLTPILNPYTSPAREDSSKHEPKAGANSPITNKPMVETPTNQEHGDNKRLSRKKS</sequence>
<reference evidence="2" key="1">
    <citation type="submission" date="2021-03" db="EMBL/GenBank/DDBJ databases">
        <title>Draft genome sequence of rust myrtle Austropuccinia psidii MF-1, a brazilian biotype.</title>
        <authorList>
            <person name="Quecine M.C."/>
            <person name="Pachon D.M.R."/>
            <person name="Bonatelli M.L."/>
            <person name="Correr F.H."/>
            <person name="Franceschini L.M."/>
            <person name="Leite T.F."/>
            <person name="Margarido G.R.A."/>
            <person name="Almeida C.A."/>
            <person name="Ferrarezi J.A."/>
            <person name="Labate C.A."/>
        </authorList>
    </citation>
    <scope>NUCLEOTIDE SEQUENCE</scope>
    <source>
        <strain evidence="2">MF-1</strain>
    </source>
</reference>
<evidence type="ECO:0000313" key="2">
    <source>
        <dbReference type="EMBL" id="MBW0484615.1"/>
    </source>
</evidence>
<dbReference type="EMBL" id="AVOT02007764">
    <property type="protein sequence ID" value="MBW0484615.1"/>
    <property type="molecule type" value="Genomic_DNA"/>
</dbReference>
<feature type="compositionally biased region" description="Basic and acidic residues" evidence="1">
    <location>
        <begin position="36"/>
        <end position="46"/>
    </location>
</feature>
<dbReference type="Proteomes" id="UP000765509">
    <property type="component" value="Unassembled WGS sequence"/>
</dbReference>
<feature type="region of interest" description="Disordered" evidence="1">
    <location>
        <begin position="1"/>
        <end position="78"/>
    </location>
</feature>
<evidence type="ECO:0000313" key="3">
    <source>
        <dbReference type="Proteomes" id="UP000765509"/>
    </source>
</evidence>
<proteinExistence type="predicted"/>
<accession>A0A9Q3H008</accession>
<evidence type="ECO:0000256" key="1">
    <source>
        <dbReference type="SAM" id="MobiDB-lite"/>
    </source>
</evidence>
<gene>
    <name evidence="2" type="ORF">O181_024330</name>
</gene>
<name>A0A9Q3H008_9BASI</name>
<comment type="caution">
    <text evidence="2">The sequence shown here is derived from an EMBL/GenBank/DDBJ whole genome shotgun (WGS) entry which is preliminary data.</text>
</comment>
<organism evidence="2 3">
    <name type="scientific">Austropuccinia psidii MF-1</name>
    <dbReference type="NCBI Taxonomy" id="1389203"/>
    <lineage>
        <taxon>Eukaryota</taxon>
        <taxon>Fungi</taxon>
        <taxon>Dikarya</taxon>
        <taxon>Basidiomycota</taxon>
        <taxon>Pucciniomycotina</taxon>
        <taxon>Pucciniomycetes</taxon>
        <taxon>Pucciniales</taxon>
        <taxon>Sphaerophragmiaceae</taxon>
        <taxon>Austropuccinia</taxon>
    </lineage>
</organism>
<protein>
    <submittedName>
        <fullName evidence="2">Uncharacterized protein</fullName>
    </submittedName>
</protein>
<feature type="compositionally biased region" description="Polar residues" evidence="1">
    <location>
        <begin position="1"/>
        <end position="25"/>
    </location>
</feature>
<dbReference type="AlphaFoldDB" id="A0A9Q3H008"/>
<keyword evidence="3" id="KW-1185">Reference proteome</keyword>